<name>A0ACC1AUH3_9ROSI</name>
<comment type="caution">
    <text evidence="1">The sequence shown here is derived from an EMBL/GenBank/DDBJ whole genome shotgun (WGS) entry which is preliminary data.</text>
</comment>
<evidence type="ECO:0000313" key="2">
    <source>
        <dbReference type="Proteomes" id="UP001164250"/>
    </source>
</evidence>
<organism evidence="1 2">
    <name type="scientific">Pistacia atlantica</name>
    <dbReference type="NCBI Taxonomy" id="434234"/>
    <lineage>
        <taxon>Eukaryota</taxon>
        <taxon>Viridiplantae</taxon>
        <taxon>Streptophyta</taxon>
        <taxon>Embryophyta</taxon>
        <taxon>Tracheophyta</taxon>
        <taxon>Spermatophyta</taxon>
        <taxon>Magnoliopsida</taxon>
        <taxon>eudicotyledons</taxon>
        <taxon>Gunneridae</taxon>
        <taxon>Pentapetalae</taxon>
        <taxon>rosids</taxon>
        <taxon>malvids</taxon>
        <taxon>Sapindales</taxon>
        <taxon>Anacardiaceae</taxon>
        <taxon>Pistacia</taxon>
    </lineage>
</organism>
<gene>
    <name evidence="1" type="ORF">Patl1_14878</name>
</gene>
<proteinExistence type="predicted"/>
<sequence>MPSALLSSSTTPEDVTAVDAVSSVVPHPSFVSQPLGQAKTFQNPTAQNPYPPPVQRLHQMTTRSMNKIFKPKQLNSVSKHPLPESIEPTCVSQALSQPQWRDAMSNELTALMKHSTWDLVPPPLNYNPMGCKWVFRVKRKSDGSVD</sequence>
<protein>
    <submittedName>
        <fullName evidence="1">Uncharacterized protein</fullName>
    </submittedName>
</protein>
<dbReference type="EMBL" id="CM047904">
    <property type="protein sequence ID" value="KAJ0090318.1"/>
    <property type="molecule type" value="Genomic_DNA"/>
</dbReference>
<keyword evidence="2" id="KW-1185">Reference proteome</keyword>
<reference evidence="2" key="1">
    <citation type="journal article" date="2023" name="G3 (Bethesda)">
        <title>Genome assembly and association tests identify interacting loci associated with vigor, precocity, and sex in interspecific pistachio rootstocks.</title>
        <authorList>
            <person name="Palmer W."/>
            <person name="Jacygrad E."/>
            <person name="Sagayaradj S."/>
            <person name="Cavanaugh K."/>
            <person name="Han R."/>
            <person name="Bertier L."/>
            <person name="Beede B."/>
            <person name="Kafkas S."/>
            <person name="Golino D."/>
            <person name="Preece J."/>
            <person name="Michelmore R."/>
        </authorList>
    </citation>
    <scope>NUCLEOTIDE SEQUENCE [LARGE SCALE GENOMIC DNA]</scope>
</reference>
<evidence type="ECO:0000313" key="1">
    <source>
        <dbReference type="EMBL" id="KAJ0090318.1"/>
    </source>
</evidence>
<dbReference type="Proteomes" id="UP001164250">
    <property type="component" value="Chromosome 8"/>
</dbReference>
<accession>A0ACC1AUH3</accession>